<reference evidence="3 6" key="2">
    <citation type="submission" date="2018-08" db="EMBL/GenBank/DDBJ databases">
        <title>Murine metabolic-syndrome-specific gut microbial biobank.</title>
        <authorList>
            <person name="Liu C."/>
        </authorList>
    </citation>
    <scope>NUCLEOTIDE SEQUENCE [LARGE SCALE GENOMIC DNA]</scope>
    <source>
        <strain evidence="3 6">1XD21-27</strain>
    </source>
</reference>
<dbReference type="Pfam" id="PF01965">
    <property type="entry name" value="DJ-1_PfpI"/>
    <property type="match status" value="1"/>
</dbReference>
<dbReference type="GO" id="GO:0006355">
    <property type="term" value="P:regulation of DNA-templated transcription"/>
    <property type="evidence" value="ECO:0007669"/>
    <property type="project" value="TreeGrafter"/>
</dbReference>
<dbReference type="PANTHER" id="PTHR43130:SF2">
    <property type="entry name" value="DJ-1_PFPI DOMAIN-CONTAINING PROTEIN"/>
    <property type="match status" value="1"/>
</dbReference>
<dbReference type="InterPro" id="IPR029062">
    <property type="entry name" value="Class_I_gatase-like"/>
</dbReference>
<dbReference type="Proteomes" id="UP000481807">
    <property type="component" value="Unassembled WGS sequence"/>
</dbReference>
<dbReference type="RefSeq" id="WP_002465916.1">
    <property type="nucleotide sequence ID" value="NZ_CABMFV010000003.1"/>
</dbReference>
<dbReference type="EMBL" id="JAANHJ010000001">
    <property type="protein sequence ID" value="MCG6226720.1"/>
    <property type="molecule type" value="Genomic_DNA"/>
</dbReference>
<keyword evidence="7" id="KW-1185">Reference proteome</keyword>
<dbReference type="EMBL" id="QXWP01000004">
    <property type="protein sequence ID" value="NBH30985.1"/>
    <property type="molecule type" value="Genomic_DNA"/>
</dbReference>
<dbReference type="Proteomes" id="UP000814367">
    <property type="component" value="Unassembled WGS sequence"/>
</dbReference>
<evidence type="ECO:0000313" key="2">
    <source>
        <dbReference type="EMBL" id="MCG6226720.1"/>
    </source>
</evidence>
<dbReference type="InterPro" id="IPR052158">
    <property type="entry name" value="INH-QAR"/>
</dbReference>
<protein>
    <submittedName>
        <fullName evidence="4">DJ-1/PfpI family protein</fullName>
    </submittedName>
</protein>
<feature type="domain" description="DJ-1/PfpI" evidence="1">
    <location>
        <begin position="1"/>
        <end position="181"/>
    </location>
</feature>
<evidence type="ECO:0000259" key="1">
    <source>
        <dbReference type="Pfam" id="PF01965"/>
    </source>
</evidence>
<sequence length="348" mass="38796">MKVQILLFDEVDILDVMAPYEVLLAATEYTDETIDVRFVSIDERRTFKNGISNYELQAETTLDTQTTGLVLIPGASGSINMESETSIPFKLNKIANQGVTDKIKEVHRNPNMTIASVCGGGVLLAMADIIKDRHVTAHFMGLDLLEGAGAHVVNARVVDDGDIVSGAGVTSGLDLAFYLVERELGPQIAYEIERLFQYEKRGTVWKNVGQAPKLSVDQSTATEEDVSGQAQQIDGEEADYHHLLGYWNVTIKTPIAELNIEYHFYEKDQQIYGIAIDQSDKDNISELNNIQINQNNVTWQQSVKKPMKLNLKFNVSLDSTKMKGNAKMGFVSSKLEGQKINKKYDRSR</sequence>
<dbReference type="PANTHER" id="PTHR43130">
    <property type="entry name" value="ARAC-FAMILY TRANSCRIPTIONAL REGULATOR"/>
    <property type="match status" value="1"/>
</dbReference>
<name>A0A364USX4_STAWA</name>
<evidence type="ECO:0000313" key="6">
    <source>
        <dbReference type="Proteomes" id="UP000481807"/>
    </source>
</evidence>
<dbReference type="SUPFAM" id="SSF52317">
    <property type="entry name" value="Class I glutamine amidotransferase-like"/>
    <property type="match status" value="1"/>
</dbReference>
<comment type="caution">
    <text evidence="4">The sequence shown here is derived from an EMBL/GenBank/DDBJ whole genome shotgun (WGS) entry which is preliminary data.</text>
</comment>
<accession>A0A364USX4</accession>
<evidence type="ECO:0000313" key="7">
    <source>
        <dbReference type="Proteomes" id="UP000814367"/>
    </source>
</evidence>
<organism evidence="4 5">
    <name type="scientific">Staphylococcus warneri</name>
    <dbReference type="NCBI Taxonomy" id="1292"/>
    <lineage>
        <taxon>Bacteria</taxon>
        <taxon>Bacillati</taxon>
        <taxon>Bacillota</taxon>
        <taxon>Bacilli</taxon>
        <taxon>Bacillales</taxon>
        <taxon>Staphylococcaceae</taxon>
        <taxon>Staphylococcus</taxon>
    </lineage>
</organism>
<reference evidence="4 5" key="1">
    <citation type="submission" date="2018-08" db="EMBL/GenBank/DDBJ databases">
        <title>A genome reference for cultivated species of the human gut microbiota.</title>
        <authorList>
            <person name="Zou Y."/>
            <person name="Xue W."/>
            <person name="Luo G."/>
        </authorList>
    </citation>
    <scope>NUCLEOTIDE SEQUENCE [LARGE SCALE GENOMIC DNA]</scope>
    <source>
        <strain evidence="4 5">OM08-17AT</strain>
    </source>
</reference>
<gene>
    <name evidence="3" type="ORF">D3Z30_08320</name>
    <name evidence="4" type="ORF">DXC19_07840</name>
    <name evidence="2" type="ORF">G8J23_12125</name>
</gene>
<evidence type="ECO:0000313" key="4">
    <source>
        <dbReference type="EMBL" id="RGM30359.1"/>
    </source>
</evidence>
<dbReference type="Gene3D" id="3.40.50.880">
    <property type="match status" value="1"/>
</dbReference>
<dbReference type="AlphaFoldDB" id="A0A364USX4"/>
<dbReference type="CDD" id="cd03139">
    <property type="entry name" value="GATase1_PfpI_2"/>
    <property type="match status" value="1"/>
</dbReference>
<dbReference type="Proteomes" id="UP000261016">
    <property type="component" value="Unassembled WGS sequence"/>
</dbReference>
<evidence type="ECO:0000313" key="3">
    <source>
        <dbReference type="EMBL" id="NBH30985.1"/>
    </source>
</evidence>
<evidence type="ECO:0000313" key="5">
    <source>
        <dbReference type="Proteomes" id="UP000261016"/>
    </source>
</evidence>
<dbReference type="InterPro" id="IPR002818">
    <property type="entry name" value="DJ-1/PfpI"/>
</dbReference>
<proteinExistence type="predicted"/>
<dbReference type="EMBL" id="QSTD01000003">
    <property type="protein sequence ID" value="RGM30359.1"/>
    <property type="molecule type" value="Genomic_DNA"/>
</dbReference>
<reference evidence="2 7" key="3">
    <citation type="submission" date="2020-03" db="EMBL/GenBank/DDBJ databases">
        <title>Comparative genetics of Staphylococcus warneri persistents from caprine mastitis.</title>
        <authorList>
            <person name="Franca C.A."/>
            <person name="Rosa D.S."/>
            <person name="Silva A."/>
            <person name="Rodrigues D.L.N."/>
            <person name="Santos R.G."/>
            <person name="Castillo R.E.H."/>
            <person name="Moreira M.A.S."/>
            <person name="Lima M.C."/>
            <person name="Gouveia G.V."/>
            <person name="Gouveia J.J.S."/>
            <person name="Souza R.F.S."/>
            <person name="Bertram B."/>
            <person name="Azevedo V."/>
            <person name="Costa M."/>
        </authorList>
    </citation>
    <scope>NUCLEOTIDE SEQUENCE [LARGE SCALE GENOMIC DNA]</scope>
    <source>
        <strain evidence="2 7">Cap 9.2</strain>
    </source>
</reference>